<comment type="subcellular location">
    <subcellularLocation>
        <location evidence="2">Cytoplasm</location>
    </subcellularLocation>
    <subcellularLocation>
        <location evidence="1">Nucleus</location>
    </subcellularLocation>
</comment>
<evidence type="ECO:0000256" key="5">
    <source>
        <dbReference type="ARBA" id="ARBA00022737"/>
    </source>
</evidence>
<dbReference type="Pfam" id="PF13513">
    <property type="entry name" value="HEAT_EZ"/>
    <property type="match status" value="1"/>
</dbReference>
<proteinExistence type="predicted"/>
<dbReference type="Gene3D" id="1.25.10.10">
    <property type="entry name" value="Leucine-rich Repeat Variant"/>
    <property type="match status" value="1"/>
</dbReference>
<evidence type="ECO:0000256" key="3">
    <source>
        <dbReference type="ARBA" id="ARBA00022448"/>
    </source>
</evidence>
<dbReference type="Pfam" id="PF02985">
    <property type="entry name" value="HEAT"/>
    <property type="match status" value="1"/>
</dbReference>
<evidence type="ECO:0000256" key="4">
    <source>
        <dbReference type="ARBA" id="ARBA00022490"/>
    </source>
</evidence>
<dbReference type="InterPro" id="IPR000357">
    <property type="entry name" value="HEAT"/>
</dbReference>
<dbReference type="GO" id="GO:0005634">
    <property type="term" value="C:nucleus"/>
    <property type="evidence" value="ECO:0007669"/>
    <property type="project" value="UniProtKB-SubCell"/>
</dbReference>
<keyword evidence="6" id="KW-0653">Protein transport</keyword>
<name>T1J449_STRMM</name>
<dbReference type="InterPro" id="IPR011989">
    <property type="entry name" value="ARM-like"/>
</dbReference>
<dbReference type="InterPro" id="IPR040122">
    <property type="entry name" value="Importin_beta"/>
</dbReference>
<dbReference type="GO" id="GO:0005737">
    <property type="term" value="C:cytoplasm"/>
    <property type="evidence" value="ECO:0007669"/>
    <property type="project" value="UniProtKB-SubCell"/>
</dbReference>
<dbReference type="SUPFAM" id="SSF48371">
    <property type="entry name" value="ARM repeat"/>
    <property type="match status" value="1"/>
</dbReference>
<keyword evidence="8" id="KW-0539">Nucleus</keyword>
<dbReference type="Pfam" id="PF18829">
    <property type="entry name" value="Importin_rep_6"/>
    <property type="match status" value="1"/>
</dbReference>
<reference evidence="10" key="2">
    <citation type="submission" date="2015-02" db="UniProtKB">
        <authorList>
            <consortium name="EnsemblMetazoa"/>
        </authorList>
    </citation>
    <scope>IDENTIFICATION</scope>
</reference>
<keyword evidence="7" id="KW-0007">Acetylation</keyword>
<keyword evidence="11" id="KW-1185">Reference proteome</keyword>
<protein>
    <recommendedName>
        <fullName evidence="9">TOG domain-containing protein</fullName>
    </recommendedName>
</protein>
<dbReference type="STRING" id="126957.T1J449"/>
<reference evidence="11" key="1">
    <citation type="submission" date="2011-05" db="EMBL/GenBank/DDBJ databases">
        <authorList>
            <person name="Richards S.R."/>
            <person name="Qu J."/>
            <person name="Jiang H."/>
            <person name="Jhangiani S.N."/>
            <person name="Agravi P."/>
            <person name="Goodspeed R."/>
            <person name="Gross S."/>
            <person name="Mandapat C."/>
            <person name="Jackson L."/>
            <person name="Mathew T."/>
            <person name="Pu L."/>
            <person name="Thornton R."/>
            <person name="Saada N."/>
            <person name="Wilczek-Boney K.B."/>
            <person name="Lee S."/>
            <person name="Kovar C."/>
            <person name="Wu Y."/>
            <person name="Scherer S.E."/>
            <person name="Worley K.C."/>
            <person name="Muzny D.M."/>
            <person name="Gibbs R."/>
        </authorList>
    </citation>
    <scope>NUCLEOTIDE SEQUENCE</scope>
    <source>
        <strain evidence="11">Brora</strain>
    </source>
</reference>
<evidence type="ECO:0000256" key="2">
    <source>
        <dbReference type="ARBA" id="ARBA00004496"/>
    </source>
</evidence>
<evidence type="ECO:0000313" key="10">
    <source>
        <dbReference type="EnsemblMetazoa" id="SMAR008379-PA"/>
    </source>
</evidence>
<dbReference type="InterPro" id="IPR034085">
    <property type="entry name" value="TOG"/>
</dbReference>
<feature type="domain" description="TOG" evidence="9">
    <location>
        <begin position="340"/>
        <end position="593"/>
    </location>
</feature>
<keyword evidence="4" id="KW-0963">Cytoplasm</keyword>
<dbReference type="InterPro" id="IPR016024">
    <property type="entry name" value="ARM-type_fold"/>
</dbReference>
<keyword evidence="5" id="KW-0677">Repeat</keyword>
<organism evidence="10 11">
    <name type="scientific">Strigamia maritima</name>
    <name type="common">European centipede</name>
    <name type="synonym">Geophilus maritimus</name>
    <dbReference type="NCBI Taxonomy" id="126957"/>
    <lineage>
        <taxon>Eukaryota</taxon>
        <taxon>Metazoa</taxon>
        <taxon>Ecdysozoa</taxon>
        <taxon>Arthropoda</taxon>
        <taxon>Myriapoda</taxon>
        <taxon>Chilopoda</taxon>
        <taxon>Pleurostigmophora</taxon>
        <taxon>Geophilomorpha</taxon>
        <taxon>Linotaeniidae</taxon>
        <taxon>Strigamia</taxon>
    </lineage>
</organism>
<dbReference type="SMART" id="SM01349">
    <property type="entry name" value="TOG"/>
    <property type="match status" value="1"/>
</dbReference>
<dbReference type="EnsemblMetazoa" id="SMAR008379-RA">
    <property type="protein sequence ID" value="SMAR008379-PA"/>
    <property type="gene ID" value="SMAR008379"/>
</dbReference>
<evidence type="ECO:0000259" key="9">
    <source>
        <dbReference type="SMART" id="SM01349"/>
    </source>
</evidence>
<accession>T1J449</accession>
<dbReference type="PANTHER" id="PTHR10527">
    <property type="entry name" value="IMPORTIN BETA"/>
    <property type="match status" value="1"/>
</dbReference>
<dbReference type="InterPro" id="IPR057672">
    <property type="entry name" value="TPR_IPO4/5"/>
</dbReference>
<dbReference type="InterPro" id="IPR058584">
    <property type="entry name" value="IMB1_TNPO1-like_TPR"/>
</dbReference>
<dbReference type="PhylomeDB" id="T1J449"/>
<evidence type="ECO:0000256" key="1">
    <source>
        <dbReference type="ARBA" id="ARBA00004123"/>
    </source>
</evidence>
<dbReference type="Pfam" id="PF25780">
    <property type="entry name" value="TPR_IPO5"/>
    <property type="match status" value="1"/>
</dbReference>
<dbReference type="GO" id="GO:0006606">
    <property type="term" value="P:protein import into nucleus"/>
    <property type="evidence" value="ECO:0007669"/>
    <property type="project" value="InterPro"/>
</dbReference>
<keyword evidence="3" id="KW-0813">Transport</keyword>
<dbReference type="Pfam" id="PF25574">
    <property type="entry name" value="TPR_IMB1"/>
    <property type="match status" value="1"/>
</dbReference>
<evidence type="ECO:0000256" key="6">
    <source>
        <dbReference type="ARBA" id="ARBA00022927"/>
    </source>
</evidence>
<evidence type="ECO:0000256" key="7">
    <source>
        <dbReference type="ARBA" id="ARBA00022990"/>
    </source>
</evidence>
<dbReference type="HOGENOM" id="CLU_003794_0_0_1"/>
<dbReference type="EMBL" id="JH431837">
    <property type="status" value="NOT_ANNOTATED_CDS"/>
    <property type="molecule type" value="Genomic_DNA"/>
</dbReference>
<dbReference type="OMA" id="PKRFVQE"/>
<evidence type="ECO:0000256" key="8">
    <source>
        <dbReference type="ARBA" id="ARBA00023242"/>
    </source>
</evidence>
<dbReference type="GO" id="GO:0000226">
    <property type="term" value="P:microtubule cytoskeleton organization"/>
    <property type="evidence" value="ECO:0007669"/>
    <property type="project" value="UniProtKB-ARBA"/>
</dbReference>
<sequence>MAQDQQQFEALLSSLLSSESELRAPAEKTFDTIPLETKVPYLLNTIRNVNAGDEVRQMGAVLLRRLFANDFDDLYPKLTLANQVELKEQLLVAIQQETNSGIRRKICDVTAELARNLIDDDGNNLWPEFLKFLFECANSPVVELKECALQMFSTVPGIFGNQQAHYLDIIKQMLQQSLIDQNNSQVRFMAVKAASSFLLAHERETSIHRHFSDLLPPMIQGIADSIQAQDDDILLKSLIELAENVPRFLRFQIDPIMELCMKVLTDTTMSDNWRHLALEVMVTLAETAPGMVRKSGNKYIGLLVSQVLAMMVDMDDDPEWNSADEITEDDNDSNSVVGESALDRLAVALGGKTILQNFVSNIPPMLSSADWRYRHAALMAISAVGEGCHKQMEALLDQIMEWVLSFLRDPHPRVRYAACNAIGQMSTDFAPTFEKKFHDKVIPSLLMLLGDETQPRVQAHAGAALVNFSEDCPKTILANYLDDIAMKLEGILSSKFQELVRTGNKLVLEQVVTTIASVADTAEEKFINYYDRFMPCLKYIIQNATMPEYRLLRGKTIECVSLIGLAVGREKFMTDASEVMELLLKSQTQQCEMADDDPQVSYMISAWARICKIMGKHFEQYLPLVMDPVMKTASLKPEVTLLDSEDMQSVESDDDWQFVSLGEQVKQTNKLTAESIPYLLECAKLRGQDFLVDMWTYVCPELFKAIDTEPENEVLAEDLHALATSLKFLGAGCLTEAHLEELIRLLDKTLIEHFQRFDDRQEKRKDEDYDEGVEEVLLDEDDEDVYLLSKVSEVVHSLYATYGDRFFVYFDRLLPHFIKMMGNERPWTDHQWALCVFDDVIEYGGPGCIKYQEYFLRNMLNYINDKSADVRQAAVYGLGVLGQFGGDAFARPCAESIPRLMEVINDPESRSSENLNSTENAIAAVTKILKYNSSQVNVNELLPHWLSWLPVWEDEDEVLHVYNYLCDLIEGNHPVVLGKDNSNLPSILRIMASAFEKEAIDQEAEVTKRMVNIVRQIQSNTELFQACLVQLTQEQQAALHAVLSTH</sequence>
<dbReference type="Proteomes" id="UP000014500">
    <property type="component" value="Unassembled WGS sequence"/>
</dbReference>
<evidence type="ECO:0000313" key="11">
    <source>
        <dbReference type="Proteomes" id="UP000014500"/>
    </source>
</evidence>
<dbReference type="eggNOG" id="KOG2171">
    <property type="taxonomic scope" value="Eukaryota"/>
</dbReference>
<dbReference type="InterPro" id="IPR041389">
    <property type="entry name" value="Importin_rep_6"/>
</dbReference>
<dbReference type="InterPro" id="IPR041653">
    <property type="entry name" value="Importin_rep_4"/>
</dbReference>
<dbReference type="Pfam" id="PF18808">
    <property type="entry name" value="Importin_rep_4"/>
    <property type="match status" value="1"/>
</dbReference>
<dbReference type="AlphaFoldDB" id="T1J449"/>